<evidence type="ECO:0000313" key="2">
    <source>
        <dbReference type="Proteomes" id="UP000409147"/>
    </source>
</evidence>
<gene>
    <name evidence="1" type="ORF">ROSSTS7063_01715</name>
</gene>
<organism evidence="1 2">
    <name type="scientific">Blautia obeum</name>
    <dbReference type="NCBI Taxonomy" id="40520"/>
    <lineage>
        <taxon>Bacteria</taxon>
        <taxon>Bacillati</taxon>
        <taxon>Bacillota</taxon>
        <taxon>Clostridia</taxon>
        <taxon>Lachnospirales</taxon>
        <taxon>Lachnospiraceae</taxon>
        <taxon>Blautia</taxon>
    </lineage>
</organism>
<dbReference type="AlphaFoldDB" id="A0A564TIZ2"/>
<sequence length="49" mass="5604">MEEKKKDEYVLAEIVDNEEGITAENTETEVSGSVNFREEVEASEIVKRE</sequence>
<reference evidence="1 2" key="1">
    <citation type="submission" date="2019-07" db="EMBL/GenBank/DDBJ databases">
        <authorList>
            <person name="Hibberd C M."/>
            <person name="Gehrig L. J."/>
            <person name="Chang H.-W."/>
            <person name="Venkatesh S."/>
        </authorList>
    </citation>
    <scope>NUCLEOTIDE SEQUENCE [LARGE SCALE GENOMIC DNA]</scope>
    <source>
        <strain evidence="1">Ruminococcus_obeum_SSTS_Bg7063</strain>
    </source>
</reference>
<dbReference type="EMBL" id="CABHNB010000022">
    <property type="protein sequence ID" value="VUX07388.1"/>
    <property type="molecule type" value="Genomic_DNA"/>
</dbReference>
<evidence type="ECO:0000313" key="1">
    <source>
        <dbReference type="EMBL" id="VUX07388.1"/>
    </source>
</evidence>
<dbReference type="Proteomes" id="UP000409147">
    <property type="component" value="Unassembled WGS sequence"/>
</dbReference>
<name>A0A564TIZ2_9FIRM</name>
<dbReference type="RefSeq" id="WP_158575757.1">
    <property type="nucleotide sequence ID" value="NZ_CABHNB010000022.1"/>
</dbReference>
<proteinExistence type="predicted"/>
<protein>
    <submittedName>
        <fullName evidence="1">Uncharacterized protein</fullName>
    </submittedName>
</protein>
<accession>A0A564TIZ2</accession>
<keyword evidence="2" id="KW-1185">Reference proteome</keyword>